<dbReference type="Gene3D" id="1.20.5.1930">
    <property type="match status" value="1"/>
</dbReference>
<gene>
    <name evidence="13" type="ORF">CP982_32735</name>
</gene>
<evidence type="ECO:0000259" key="11">
    <source>
        <dbReference type="Pfam" id="PF07730"/>
    </source>
</evidence>
<evidence type="ECO:0000259" key="12">
    <source>
        <dbReference type="Pfam" id="PF23539"/>
    </source>
</evidence>
<feature type="transmembrane region" description="Helical" evidence="10">
    <location>
        <begin position="180"/>
        <end position="206"/>
    </location>
</feature>
<dbReference type="GO" id="GO:0005524">
    <property type="term" value="F:ATP binding"/>
    <property type="evidence" value="ECO:0007669"/>
    <property type="project" value="UniProtKB-KW"/>
</dbReference>
<evidence type="ECO:0000256" key="1">
    <source>
        <dbReference type="ARBA" id="ARBA00000085"/>
    </source>
</evidence>
<evidence type="ECO:0000256" key="3">
    <source>
        <dbReference type="ARBA" id="ARBA00022553"/>
    </source>
</evidence>
<evidence type="ECO:0000313" key="14">
    <source>
        <dbReference type="Proteomes" id="UP000326505"/>
    </source>
</evidence>
<accession>A0A5P2XCX7</accession>
<dbReference type="OrthoDB" id="227596at2"/>
<dbReference type="PANTHER" id="PTHR24421:SF10">
    <property type="entry name" value="NITRATE_NITRITE SENSOR PROTEIN NARQ"/>
    <property type="match status" value="1"/>
</dbReference>
<dbReference type="InterPro" id="IPR036890">
    <property type="entry name" value="HATPase_C_sf"/>
</dbReference>
<evidence type="ECO:0000256" key="4">
    <source>
        <dbReference type="ARBA" id="ARBA00022679"/>
    </source>
</evidence>
<dbReference type="CDD" id="cd16917">
    <property type="entry name" value="HATPase_UhpB-NarQ-NarX-like"/>
    <property type="match status" value="1"/>
</dbReference>
<reference evidence="13 14" key="1">
    <citation type="submission" date="2017-09" db="EMBL/GenBank/DDBJ databases">
        <authorList>
            <person name="Lee N."/>
            <person name="Cho B.-K."/>
        </authorList>
    </citation>
    <scope>NUCLEOTIDE SEQUENCE [LARGE SCALE GENOMIC DNA]</scope>
    <source>
        <strain evidence="13 14">ATCC 27465</strain>
    </source>
</reference>
<dbReference type="InterPro" id="IPR055558">
    <property type="entry name" value="DUF7134"/>
</dbReference>
<dbReference type="EMBL" id="CP023690">
    <property type="protein sequence ID" value="QEV62887.1"/>
    <property type="molecule type" value="Genomic_DNA"/>
</dbReference>
<protein>
    <recommendedName>
        <fullName evidence="2">histidine kinase</fullName>
        <ecNumber evidence="2">2.7.13.3</ecNumber>
    </recommendedName>
</protein>
<dbReference type="PANTHER" id="PTHR24421">
    <property type="entry name" value="NITRATE/NITRITE SENSOR PROTEIN NARX-RELATED"/>
    <property type="match status" value="1"/>
</dbReference>
<organism evidence="13 14">
    <name type="scientific">Streptomyces spectabilis</name>
    <dbReference type="NCBI Taxonomy" id="68270"/>
    <lineage>
        <taxon>Bacteria</taxon>
        <taxon>Bacillati</taxon>
        <taxon>Actinomycetota</taxon>
        <taxon>Actinomycetes</taxon>
        <taxon>Kitasatosporales</taxon>
        <taxon>Streptomycetaceae</taxon>
        <taxon>Streptomyces</taxon>
    </lineage>
</organism>
<dbReference type="InterPro" id="IPR011712">
    <property type="entry name" value="Sig_transdc_His_kin_sub3_dim/P"/>
</dbReference>
<feature type="transmembrane region" description="Helical" evidence="10">
    <location>
        <begin position="155"/>
        <end position="173"/>
    </location>
</feature>
<feature type="transmembrane region" description="Helical" evidence="10">
    <location>
        <begin position="239"/>
        <end position="260"/>
    </location>
</feature>
<dbReference type="GO" id="GO:0000155">
    <property type="term" value="F:phosphorelay sensor kinase activity"/>
    <property type="evidence" value="ECO:0007669"/>
    <property type="project" value="InterPro"/>
</dbReference>
<dbReference type="InterPro" id="IPR050482">
    <property type="entry name" value="Sensor_HK_TwoCompSys"/>
</dbReference>
<keyword evidence="7" id="KW-0067">ATP-binding</keyword>
<keyword evidence="8" id="KW-0902">Two-component regulatory system</keyword>
<keyword evidence="6 13" id="KW-0418">Kinase</keyword>
<feature type="compositionally biased region" description="Basic and acidic residues" evidence="9">
    <location>
        <begin position="15"/>
        <end position="24"/>
    </location>
</feature>
<dbReference type="Gene3D" id="3.30.565.10">
    <property type="entry name" value="Histidine kinase-like ATPase, C-terminal domain"/>
    <property type="match status" value="1"/>
</dbReference>
<feature type="transmembrane region" description="Helical" evidence="10">
    <location>
        <begin position="212"/>
        <end position="232"/>
    </location>
</feature>
<keyword evidence="10" id="KW-0812">Transmembrane</keyword>
<proteinExistence type="predicted"/>
<evidence type="ECO:0000256" key="10">
    <source>
        <dbReference type="SAM" id="Phobius"/>
    </source>
</evidence>
<feature type="domain" description="Signal transduction histidine kinase subgroup 3 dimerisation and phosphoacceptor" evidence="11">
    <location>
        <begin position="294"/>
        <end position="357"/>
    </location>
</feature>
<evidence type="ECO:0000256" key="9">
    <source>
        <dbReference type="SAM" id="MobiDB-lite"/>
    </source>
</evidence>
<dbReference type="Proteomes" id="UP000326505">
    <property type="component" value="Chromosome"/>
</dbReference>
<sequence length="496" mass="52684">MNKILVPRTPHPHRPRGEAHQDVRPHRRAPGCVQSRVRHDFGRRSPLVGGDPAGRCVDLSIVNDSAATRPAVDGGRPVGVDHPGGAEPVVRSTWFLPSAVAAELDPDREDGDGGGRRVRRTLRDWVVDFCFFLIAVFIGLIGADGAAKNPALSEHMVVLDQLVGAASCAAVWLRRRWPVGLAVAMLLVGLVSDSAGGTALVAYFTLAVHRPFKYSALIGGLAVASIPVFYWLRPDGETPYLVSVGLISMVIVLVFAWGMLVRSRRQLLIALRDRARRAENEAALRAEQAQRLAREAIAREMHDVLAHRLTLLSVHAGALEFRPDAPQAEIARAAGVIRESAHEALQDLRQVIGVLRGGEAETSSGRPQPTLAALDTLVAESRDAGMKVVLDLRVADPKAVPAAIGRTAYRIAQEALTNARKHAPGAEVTVTVAGAPDEGLTVAVRNPAPPGDVPPVPGSGQGLIGLTERASLAGGRLAHGAGRDGGFAVEAWLPWG</sequence>
<feature type="transmembrane region" description="Helical" evidence="10">
    <location>
        <begin position="125"/>
        <end position="143"/>
    </location>
</feature>
<evidence type="ECO:0000256" key="8">
    <source>
        <dbReference type="ARBA" id="ARBA00023012"/>
    </source>
</evidence>
<dbReference type="SUPFAM" id="SSF55874">
    <property type="entry name" value="ATPase domain of HSP90 chaperone/DNA topoisomerase II/histidine kinase"/>
    <property type="match status" value="1"/>
</dbReference>
<comment type="catalytic activity">
    <reaction evidence="1">
        <text>ATP + protein L-histidine = ADP + protein N-phospho-L-histidine.</text>
        <dbReference type="EC" id="2.7.13.3"/>
    </reaction>
</comment>
<dbReference type="Pfam" id="PF23539">
    <property type="entry name" value="DUF7134"/>
    <property type="match status" value="1"/>
</dbReference>
<dbReference type="Pfam" id="PF07730">
    <property type="entry name" value="HisKA_3"/>
    <property type="match status" value="1"/>
</dbReference>
<dbReference type="EC" id="2.7.13.3" evidence="2"/>
<name>A0A5P2XCX7_STRST</name>
<dbReference type="GO" id="GO:0046983">
    <property type="term" value="F:protein dimerization activity"/>
    <property type="evidence" value="ECO:0007669"/>
    <property type="project" value="InterPro"/>
</dbReference>
<dbReference type="KEGG" id="sspb:CP982_32735"/>
<evidence type="ECO:0000313" key="13">
    <source>
        <dbReference type="EMBL" id="QEV62887.1"/>
    </source>
</evidence>
<keyword evidence="10" id="KW-0472">Membrane</keyword>
<dbReference type="GO" id="GO:0016020">
    <property type="term" value="C:membrane"/>
    <property type="evidence" value="ECO:0007669"/>
    <property type="project" value="InterPro"/>
</dbReference>
<keyword evidence="3" id="KW-0597">Phosphoprotein</keyword>
<feature type="region of interest" description="Disordered" evidence="9">
    <location>
        <begin position="1"/>
        <end position="28"/>
    </location>
</feature>
<feature type="domain" description="DUF7134" evidence="12">
    <location>
        <begin position="123"/>
        <end position="265"/>
    </location>
</feature>
<evidence type="ECO:0000256" key="5">
    <source>
        <dbReference type="ARBA" id="ARBA00022741"/>
    </source>
</evidence>
<evidence type="ECO:0000256" key="2">
    <source>
        <dbReference type="ARBA" id="ARBA00012438"/>
    </source>
</evidence>
<dbReference type="AlphaFoldDB" id="A0A5P2XCX7"/>
<evidence type="ECO:0000256" key="6">
    <source>
        <dbReference type="ARBA" id="ARBA00022777"/>
    </source>
</evidence>
<evidence type="ECO:0000256" key="7">
    <source>
        <dbReference type="ARBA" id="ARBA00022840"/>
    </source>
</evidence>
<keyword evidence="10" id="KW-1133">Transmembrane helix</keyword>
<keyword evidence="5" id="KW-0547">Nucleotide-binding</keyword>
<keyword evidence="4" id="KW-0808">Transferase</keyword>